<dbReference type="RefSeq" id="XP_003869829.1">
    <property type="nucleotide sequence ID" value="XM_003869780.1"/>
</dbReference>
<dbReference type="Proteomes" id="UP000005018">
    <property type="component" value="Chromosome 5"/>
</dbReference>
<evidence type="ECO:0000313" key="3">
    <source>
        <dbReference type="Proteomes" id="UP000005018"/>
    </source>
</evidence>
<feature type="region of interest" description="Disordered" evidence="1">
    <location>
        <begin position="97"/>
        <end position="116"/>
    </location>
</feature>
<feature type="region of interest" description="Disordered" evidence="1">
    <location>
        <begin position="18"/>
        <end position="53"/>
    </location>
</feature>
<dbReference type="GeneID" id="14540998"/>
<reference evidence="2 3" key="1">
    <citation type="journal article" date="2012" name="PLoS ONE">
        <title>Sequence and analysis of the genome of the pathogenic yeast Candida orthopsilosis.</title>
        <authorList>
            <person name="Riccombeni A."/>
            <person name="Vidanes G."/>
            <person name="Proux-Wera E."/>
            <person name="Wolfe K.H."/>
            <person name="Butler G."/>
        </authorList>
    </citation>
    <scope>NUCLEOTIDE SEQUENCE [LARGE SCALE GENOMIC DNA]</scope>
    <source>
        <strain evidence="2 3">Co 90-125</strain>
    </source>
</reference>
<proteinExistence type="predicted"/>
<dbReference type="HOGENOM" id="CLU_744168_0_0_1"/>
<feature type="compositionally biased region" description="Acidic residues" evidence="1">
    <location>
        <begin position="101"/>
        <end position="112"/>
    </location>
</feature>
<gene>
    <name evidence="2" type="ORF">CORT_0E01070</name>
</gene>
<evidence type="ECO:0000313" key="2">
    <source>
        <dbReference type="EMBL" id="CCG23696.1"/>
    </source>
</evidence>
<feature type="region of interest" description="Disordered" evidence="1">
    <location>
        <begin position="267"/>
        <end position="293"/>
    </location>
</feature>
<keyword evidence="3" id="KW-1185">Reference proteome</keyword>
<dbReference type="EMBL" id="HE681723">
    <property type="protein sequence ID" value="CCG23696.1"/>
    <property type="molecule type" value="Genomic_DNA"/>
</dbReference>
<dbReference type="OrthoDB" id="4090091at2759"/>
<dbReference type="eggNOG" id="ENOG502TCNY">
    <property type="taxonomic scope" value="Eukaryota"/>
</dbReference>
<protein>
    <submittedName>
        <fullName evidence="2">Uncharacterized protein</fullName>
    </submittedName>
</protein>
<dbReference type="KEGG" id="cot:CORT_0E01070"/>
<dbReference type="AlphaFoldDB" id="H8X6T5"/>
<accession>H8X6T5</accession>
<sequence length="307" mass="35522">MVQSNKWDKKAKFQYMKKHGILPAPSENTFSTPKWSSKKKKERKPTIQLTDSDDEWDSEVDEALINHFYPELNSSDELTLQQKVKLKQQILNDLKEKEESYETLEGSPEEQNSDGQFNLGELISSIDRKPKKKMLKARFSDNLLEEYGLESYQTNDKEYKLAGRKKGLSDLKDDFIIGRHESATSARKLTEEEIVIENERKKKIEQQKFYNEVKKKFGDETNQSKVVDINNFKGDEDQLHRLNERIGKKKVEDTLDDDLEELLNLKLTESNDEAPQKSTFTPSGLPKRAPVKSTGVNDVDFLDALLK</sequence>
<name>H8X6T5_CANO9</name>
<organism evidence="2 3">
    <name type="scientific">Candida orthopsilosis (strain 90-125)</name>
    <name type="common">Yeast</name>
    <dbReference type="NCBI Taxonomy" id="1136231"/>
    <lineage>
        <taxon>Eukaryota</taxon>
        <taxon>Fungi</taxon>
        <taxon>Dikarya</taxon>
        <taxon>Ascomycota</taxon>
        <taxon>Saccharomycotina</taxon>
        <taxon>Pichiomycetes</taxon>
        <taxon>Debaryomycetaceae</taxon>
        <taxon>Candida/Lodderomyces clade</taxon>
        <taxon>Candida</taxon>
    </lineage>
</organism>
<evidence type="ECO:0000256" key="1">
    <source>
        <dbReference type="SAM" id="MobiDB-lite"/>
    </source>
</evidence>